<reference evidence="1" key="1">
    <citation type="submission" date="2022-04" db="EMBL/GenBank/DDBJ databases">
        <title>Genome of the entomopathogenic fungus Entomophthora muscae.</title>
        <authorList>
            <person name="Elya C."/>
            <person name="Lovett B.R."/>
            <person name="Lee E."/>
            <person name="Macias A.M."/>
            <person name="Hajek A.E."/>
            <person name="De Bivort B.L."/>
            <person name="Kasson M.T."/>
            <person name="De Fine Licht H.H."/>
            <person name="Stajich J.E."/>
        </authorList>
    </citation>
    <scope>NUCLEOTIDE SEQUENCE</scope>
    <source>
        <strain evidence="1">Berkeley</strain>
    </source>
</reference>
<dbReference type="Proteomes" id="UP001165960">
    <property type="component" value="Unassembled WGS sequence"/>
</dbReference>
<sequence>MKFNAATLITLFTAQAAALYLGTSSPKADSQHAAQPSQYYATIVRRGDNVDHYSKETRKSLKNGGKAATKPVREPTKKEKFFKATDKFAEDFSDGLLNVACKTYHIVGKAAECVDKAGKAAKGAFKSCKGCNPGNTVKDTDKAFKPST</sequence>
<name>A0ACC2SXH6_9FUNG</name>
<dbReference type="EMBL" id="QTSX02004270">
    <property type="protein sequence ID" value="KAJ9066987.1"/>
    <property type="molecule type" value="Genomic_DNA"/>
</dbReference>
<organism evidence="1 2">
    <name type="scientific">Entomophthora muscae</name>
    <dbReference type="NCBI Taxonomy" id="34485"/>
    <lineage>
        <taxon>Eukaryota</taxon>
        <taxon>Fungi</taxon>
        <taxon>Fungi incertae sedis</taxon>
        <taxon>Zoopagomycota</taxon>
        <taxon>Entomophthoromycotina</taxon>
        <taxon>Entomophthoromycetes</taxon>
        <taxon>Entomophthorales</taxon>
        <taxon>Entomophthoraceae</taxon>
        <taxon>Entomophthora</taxon>
    </lineage>
</organism>
<gene>
    <name evidence="1" type="ORF">DSO57_1004085</name>
</gene>
<evidence type="ECO:0000313" key="1">
    <source>
        <dbReference type="EMBL" id="KAJ9066987.1"/>
    </source>
</evidence>
<evidence type="ECO:0000313" key="2">
    <source>
        <dbReference type="Proteomes" id="UP001165960"/>
    </source>
</evidence>
<proteinExistence type="predicted"/>
<accession>A0ACC2SXH6</accession>
<keyword evidence="2" id="KW-1185">Reference proteome</keyword>
<protein>
    <submittedName>
        <fullName evidence="1">Uncharacterized protein</fullName>
    </submittedName>
</protein>
<comment type="caution">
    <text evidence="1">The sequence shown here is derived from an EMBL/GenBank/DDBJ whole genome shotgun (WGS) entry which is preliminary data.</text>
</comment>